<evidence type="ECO:0000313" key="3">
    <source>
        <dbReference type="Proteomes" id="UP001499854"/>
    </source>
</evidence>
<dbReference type="EMBL" id="BAAAQM010000023">
    <property type="protein sequence ID" value="GAA1976952.1"/>
    <property type="molecule type" value="Genomic_DNA"/>
</dbReference>
<keyword evidence="3" id="KW-1185">Reference proteome</keyword>
<protein>
    <submittedName>
        <fullName evidence="2">Uncharacterized protein</fullName>
    </submittedName>
</protein>
<keyword evidence="1" id="KW-1133">Transmembrane helix</keyword>
<keyword evidence="1" id="KW-0472">Membrane</keyword>
<organism evidence="2 3">
    <name type="scientific">Catenulispora subtropica</name>
    <dbReference type="NCBI Taxonomy" id="450798"/>
    <lineage>
        <taxon>Bacteria</taxon>
        <taxon>Bacillati</taxon>
        <taxon>Actinomycetota</taxon>
        <taxon>Actinomycetes</taxon>
        <taxon>Catenulisporales</taxon>
        <taxon>Catenulisporaceae</taxon>
        <taxon>Catenulispora</taxon>
    </lineage>
</organism>
<evidence type="ECO:0000256" key="1">
    <source>
        <dbReference type="SAM" id="Phobius"/>
    </source>
</evidence>
<feature type="transmembrane region" description="Helical" evidence="1">
    <location>
        <begin position="28"/>
        <end position="48"/>
    </location>
</feature>
<proteinExistence type="predicted"/>
<keyword evidence="1" id="KW-0812">Transmembrane</keyword>
<name>A0ABP5DBT3_9ACTN</name>
<gene>
    <name evidence="2" type="ORF">GCM10009838_41620</name>
</gene>
<dbReference type="Proteomes" id="UP001499854">
    <property type="component" value="Unassembled WGS sequence"/>
</dbReference>
<feature type="transmembrane region" description="Helical" evidence="1">
    <location>
        <begin position="54"/>
        <end position="74"/>
    </location>
</feature>
<comment type="caution">
    <text evidence="2">The sequence shown here is derived from an EMBL/GenBank/DDBJ whole genome shotgun (WGS) entry which is preliminary data.</text>
</comment>
<reference evidence="3" key="1">
    <citation type="journal article" date="2019" name="Int. J. Syst. Evol. Microbiol.">
        <title>The Global Catalogue of Microorganisms (GCM) 10K type strain sequencing project: providing services to taxonomists for standard genome sequencing and annotation.</title>
        <authorList>
            <consortium name="The Broad Institute Genomics Platform"/>
            <consortium name="The Broad Institute Genome Sequencing Center for Infectious Disease"/>
            <person name="Wu L."/>
            <person name="Ma J."/>
        </authorList>
    </citation>
    <scope>NUCLEOTIDE SEQUENCE [LARGE SCALE GENOMIC DNA]</scope>
    <source>
        <strain evidence="3">JCM 16013</strain>
    </source>
</reference>
<sequence length="223" mass="24122">MRPEVPDVTDPPDGEEYREPRSALSGRLIACGGLLPALLVAAAVVLGIAADPVWFVAVPVVLLAPPFSIAISLLMRNRRTGIVVGDAGLTVGALGAARGAYLIPWSAIDTTRIETSPRLVDAMMRARRIFSPTRYWGVPRRMADFTIPAGVLVPPFARAVLVVELAEATSVVGEPPPPRRYFGNYLNVNSFSRSYRTEVSSLWLVPTRHPDRLALALAEHGFS</sequence>
<evidence type="ECO:0000313" key="2">
    <source>
        <dbReference type="EMBL" id="GAA1976952.1"/>
    </source>
</evidence>
<accession>A0ABP5DBT3</accession>
<dbReference type="RefSeq" id="WP_344658734.1">
    <property type="nucleotide sequence ID" value="NZ_BAAAQM010000023.1"/>
</dbReference>